<proteinExistence type="predicted"/>
<evidence type="ECO:0000313" key="3">
    <source>
        <dbReference type="Proteomes" id="UP000001656"/>
    </source>
</evidence>
<keyword evidence="4" id="KW-1185">Reference proteome</keyword>
<dbReference type="PATRIC" id="fig|748727.19.peg.564"/>
<dbReference type="eggNOG" id="ENOG50324XP">
    <property type="taxonomic scope" value="Bacteria"/>
</dbReference>
<dbReference type="EMBL" id="LITS01000001">
    <property type="protein sequence ID" value="OAA89939.1"/>
    <property type="molecule type" value="Genomic_DNA"/>
</dbReference>
<dbReference type="STRING" id="748727.CLJU_c31440"/>
<dbReference type="OrthoDB" id="9986635at2"/>
<dbReference type="Proteomes" id="UP000077020">
    <property type="component" value="Unassembled WGS sequence"/>
</dbReference>
<sequence length="66" mass="8062">MKVEKILKVQQSDIHKKLKENNNKRRSRRGKEEDFSFSDIEKLMRHDCYRRINGAINRGKVMMKWI</sequence>
<reference evidence="2 4" key="3">
    <citation type="journal article" date="2016" name="Biotechnol. Bioeng.">
        <title>Traits of selected Clostridium strains for syngas fermentation to ethanol.</title>
        <authorList>
            <person name="Martin M.E."/>
            <person name="Richter H."/>
            <person name="Saha S."/>
            <person name="Angenent L.T."/>
        </authorList>
    </citation>
    <scope>NUCLEOTIDE SEQUENCE [LARGE SCALE GENOMIC DNA]</scope>
    <source>
        <strain evidence="2 4">PETC</strain>
    </source>
</reference>
<name>D8GQA1_CLOLD</name>
<dbReference type="KEGG" id="clj:CLJU_c31440"/>
<evidence type="ECO:0000313" key="4">
    <source>
        <dbReference type="Proteomes" id="UP000077020"/>
    </source>
</evidence>
<dbReference type="RefSeq" id="WP_013239775.1">
    <property type="nucleotide sequence ID" value="NC_014328.1"/>
</dbReference>
<protein>
    <submittedName>
        <fullName evidence="1">Uncharacterized protein</fullName>
    </submittedName>
</protein>
<reference evidence="1 3" key="2">
    <citation type="journal article" date="2010" name="Proc. Natl. Acad. Sci. U.S.A.">
        <title>Clostridium ljungdahlii represents a microbial production platform based on syngas.</title>
        <authorList>
            <person name="Kopke M."/>
            <person name="Held C."/>
            <person name="Hujer S."/>
            <person name="Liesegang H."/>
            <person name="Wiezer A."/>
            <person name="Wollherr A."/>
            <person name="Ehrenreich A."/>
            <person name="Liebl W."/>
            <person name="Gottschalk G."/>
            <person name="Durre P."/>
        </authorList>
    </citation>
    <scope>NUCLEOTIDE SEQUENCE [LARGE SCALE GENOMIC DNA]</scope>
    <source>
        <strain evidence="3">ATCC 55383 / DSM 13528 / PETC</strain>
        <strain evidence="1">DSM 13528</strain>
    </source>
</reference>
<dbReference type="Proteomes" id="UP000001656">
    <property type="component" value="Chromosome"/>
</dbReference>
<accession>D8GQA1</accession>
<dbReference type="AlphaFoldDB" id="D8GQA1"/>
<evidence type="ECO:0000313" key="1">
    <source>
        <dbReference type="EMBL" id="ADK16192.1"/>
    </source>
</evidence>
<gene>
    <name evidence="1" type="ordered locus">CLJU_c31440</name>
    <name evidence="2" type="ORF">WX45_01778</name>
</gene>
<dbReference type="HOGENOM" id="CLU_208970_0_0_9"/>
<reference evidence="1" key="1">
    <citation type="submission" date="2009-07" db="EMBL/GenBank/DDBJ databases">
        <authorList>
            <person name="Koepke M."/>
            <person name="Hujer S."/>
            <person name="Held C."/>
            <person name="Wiezer A."/>
            <person name="Liesegang H."/>
            <person name="Ehrenreich A."/>
            <person name="Gottschalk G."/>
            <person name="Duerre P."/>
        </authorList>
    </citation>
    <scope>NUCLEOTIDE SEQUENCE</scope>
    <source>
        <strain evidence="1">DSM 13528</strain>
    </source>
</reference>
<organism evidence="1 3">
    <name type="scientific">Clostridium ljungdahlii (strain ATCC 55383 / DSM 13528 / PETC)</name>
    <dbReference type="NCBI Taxonomy" id="748727"/>
    <lineage>
        <taxon>Bacteria</taxon>
        <taxon>Bacillati</taxon>
        <taxon>Bacillota</taxon>
        <taxon>Clostridia</taxon>
        <taxon>Eubacteriales</taxon>
        <taxon>Clostridiaceae</taxon>
        <taxon>Clostridium</taxon>
    </lineage>
</organism>
<dbReference type="EMBL" id="CP001666">
    <property type="protein sequence ID" value="ADK16192.1"/>
    <property type="molecule type" value="Genomic_DNA"/>
</dbReference>
<evidence type="ECO:0000313" key="2">
    <source>
        <dbReference type="EMBL" id="OAA89939.1"/>
    </source>
</evidence>